<feature type="domain" description="UDP N-acetylglucosamine O-acyltransferase C-terminal" evidence="6">
    <location>
        <begin position="169"/>
        <end position="208"/>
    </location>
</feature>
<organism evidence="7 8">
    <name type="scientific">Cellulosimicrobium aquatile</name>
    <dbReference type="NCBI Taxonomy" id="1612203"/>
    <lineage>
        <taxon>Bacteria</taxon>
        <taxon>Bacillati</taxon>
        <taxon>Actinomycetota</taxon>
        <taxon>Actinomycetes</taxon>
        <taxon>Micrococcales</taxon>
        <taxon>Promicromonosporaceae</taxon>
        <taxon>Cellulosimicrobium</taxon>
    </lineage>
</organism>
<keyword evidence="8" id="KW-1185">Reference proteome</keyword>
<dbReference type="EMBL" id="FTMI01000006">
    <property type="protein sequence ID" value="SIQ64978.1"/>
    <property type="molecule type" value="Genomic_DNA"/>
</dbReference>
<evidence type="ECO:0000256" key="3">
    <source>
        <dbReference type="ARBA" id="ARBA00022679"/>
    </source>
</evidence>
<sequence length="255" mass="26435">MTTHQGHPRIHPTAYVGPGVELGADVALGPYVTLFGPLRVGDRVWIGAGASVGAPPEIASLRQNTAWTGDLEHQGVEIGADSVLRERVVIHQGSARRTVVGARCWLLNGAYLAHDVQLGDDVTVSAGVSVGGHCTIGSRATLGMNAVVHQRRVIGPGAMVGMGTALTGDVPPWTKVFGVPPRLHGVNAVGLSRAGAAPEVADLLASRYADGDLLLDDAAGLDAIAADRAAWRAAAPTRPVRSSLERAAREIREAV</sequence>
<dbReference type="SUPFAM" id="SSF51161">
    <property type="entry name" value="Trimeric LpxA-like enzymes"/>
    <property type="match status" value="1"/>
</dbReference>
<protein>
    <submittedName>
        <fullName evidence="7">UDP-N-acetylglucosamine acyltransferase</fullName>
    </submittedName>
</protein>
<dbReference type="AlphaFoldDB" id="A0A1N6UH15"/>
<dbReference type="InterPro" id="IPR029098">
    <property type="entry name" value="Acetyltransf_C"/>
</dbReference>
<keyword evidence="3 7" id="KW-0808">Transferase</keyword>
<keyword evidence="5 7" id="KW-0012">Acyltransferase</keyword>
<evidence type="ECO:0000256" key="1">
    <source>
        <dbReference type="ARBA" id="ARBA00022516"/>
    </source>
</evidence>
<dbReference type="PANTHER" id="PTHR43480:SF1">
    <property type="entry name" value="ACYL-[ACYL-CARRIER-PROTEIN]--UDP-N-ACETYLGLUCOSAMINE O-ACYLTRANSFERASE, MITOCHONDRIAL-RELATED"/>
    <property type="match status" value="1"/>
</dbReference>
<proteinExistence type="predicted"/>
<dbReference type="GO" id="GO:0008780">
    <property type="term" value="F:acyl-[acyl-carrier-protein]-UDP-N-acetylglucosamine O-acyltransferase activity"/>
    <property type="evidence" value="ECO:0007669"/>
    <property type="project" value="InterPro"/>
</dbReference>
<dbReference type="InterPro" id="IPR001451">
    <property type="entry name" value="Hexapep"/>
</dbReference>
<reference evidence="8" key="1">
    <citation type="submission" date="2017-01" db="EMBL/GenBank/DDBJ databases">
        <authorList>
            <person name="Varghese N."/>
            <person name="Submissions S."/>
        </authorList>
    </citation>
    <scope>NUCLEOTIDE SEQUENCE [LARGE SCALE GENOMIC DNA]</scope>
    <source>
        <strain evidence="8">3bp</strain>
    </source>
</reference>
<evidence type="ECO:0000256" key="4">
    <source>
        <dbReference type="ARBA" id="ARBA00023098"/>
    </source>
</evidence>
<dbReference type="RefSeq" id="WP_061267497.1">
    <property type="nucleotide sequence ID" value="NZ_FTMI01000006.1"/>
</dbReference>
<dbReference type="Gene3D" id="2.160.10.10">
    <property type="entry name" value="Hexapeptide repeat proteins"/>
    <property type="match status" value="1"/>
</dbReference>
<dbReference type="GeneID" id="95685436"/>
<accession>A0A1N6UH15</accession>
<dbReference type="GO" id="GO:0016020">
    <property type="term" value="C:membrane"/>
    <property type="evidence" value="ECO:0007669"/>
    <property type="project" value="GOC"/>
</dbReference>
<name>A0A1N6UH15_9MICO</name>
<dbReference type="InterPro" id="IPR011004">
    <property type="entry name" value="Trimer_LpxA-like_sf"/>
</dbReference>
<keyword evidence="1" id="KW-0444">Lipid biosynthesis</keyword>
<evidence type="ECO:0000256" key="5">
    <source>
        <dbReference type="ARBA" id="ARBA00023315"/>
    </source>
</evidence>
<dbReference type="InterPro" id="IPR010137">
    <property type="entry name" value="Lipid_A_LpxA"/>
</dbReference>
<gene>
    <name evidence="7" type="ORF">SAMN05518682_3170</name>
</gene>
<dbReference type="GO" id="GO:0009245">
    <property type="term" value="P:lipid A biosynthetic process"/>
    <property type="evidence" value="ECO:0007669"/>
    <property type="project" value="UniProtKB-KW"/>
</dbReference>
<evidence type="ECO:0000313" key="7">
    <source>
        <dbReference type="EMBL" id="SIQ64978.1"/>
    </source>
</evidence>
<dbReference type="Proteomes" id="UP000186235">
    <property type="component" value="Unassembled WGS sequence"/>
</dbReference>
<evidence type="ECO:0000259" key="6">
    <source>
        <dbReference type="Pfam" id="PF13720"/>
    </source>
</evidence>
<dbReference type="Pfam" id="PF00132">
    <property type="entry name" value="Hexapep"/>
    <property type="match status" value="1"/>
</dbReference>
<evidence type="ECO:0000256" key="2">
    <source>
        <dbReference type="ARBA" id="ARBA00022556"/>
    </source>
</evidence>
<dbReference type="PANTHER" id="PTHR43480">
    <property type="entry name" value="ACYL-[ACYL-CARRIER-PROTEIN]--UDP-N-ACETYLGLUCOSAMINE O-ACYLTRANSFERASE"/>
    <property type="match status" value="1"/>
</dbReference>
<keyword evidence="2" id="KW-0441">Lipid A biosynthesis</keyword>
<keyword evidence="4" id="KW-0443">Lipid metabolism</keyword>
<dbReference type="Pfam" id="PF13720">
    <property type="entry name" value="Acetyltransf_11"/>
    <property type="match status" value="1"/>
</dbReference>
<evidence type="ECO:0000313" key="8">
    <source>
        <dbReference type="Proteomes" id="UP000186235"/>
    </source>
</evidence>